<dbReference type="PANTHER" id="PTHR10775:SF183">
    <property type="entry name" value="TRANSPOSON, EN_SPM-LIKE, TRANSPOSASE-ASSOCIATED DOMAIN PROTEIN-RELATED"/>
    <property type="match status" value="1"/>
</dbReference>
<dbReference type="Proteomes" id="UP001054252">
    <property type="component" value="Unassembled WGS sequence"/>
</dbReference>
<feature type="region of interest" description="Disordered" evidence="1">
    <location>
        <begin position="1066"/>
        <end position="1105"/>
    </location>
</feature>
<organism evidence="2 3">
    <name type="scientific">Rubroshorea leprosula</name>
    <dbReference type="NCBI Taxonomy" id="152421"/>
    <lineage>
        <taxon>Eukaryota</taxon>
        <taxon>Viridiplantae</taxon>
        <taxon>Streptophyta</taxon>
        <taxon>Embryophyta</taxon>
        <taxon>Tracheophyta</taxon>
        <taxon>Spermatophyta</taxon>
        <taxon>Magnoliopsida</taxon>
        <taxon>eudicotyledons</taxon>
        <taxon>Gunneridae</taxon>
        <taxon>Pentapetalae</taxon>
        <taxon>rosids</taxon>
        <taxon>malvids</taxon>
        <taxon>Malvales</taxon>
        <taxon>Dipterocarpaceae</taxon>
        <taxon>Rubroshorea</taxon>
    </lineage>
</organism>
<protein>
    <recommendedName>
        <fullName evidence="4">Transposase</fullName>
    </recommendedName>
</protein>
<feature type="region of interest" description="Disordered" evidence="1">
    <location>
        <begin position="648"/>
        <end position="697"/>
    </location>
</feature>
<dbReference type="EMBL" id="BPVZ01000039">
    <property type="protein sequence ID" value="GKV13508.1"/>
    <property type="molecule type" value="Genomic_DNA"/>
</dbReference>
<dbReference type="InterPro" id="IPR004252">
    <property type="entry name" value="Probable_transposase_24"/>
</dbReference>
<accession>A0AAV5JFX4</accession>
<reference evidence="2 3" key="1">
    <citation type="journal article" date="2021" name="Commun. Biol.">
        <title>The genome of Shorea leprosula (Dipterocarpaceae) highlights the ecological relevance of drought in aseasonal tropical rainforests.</title>
        <authorList>
            <person name="Ng K.K.S."/>
            <person name="Kobayashi M.J."/>
            <person name="Fawcett J.A."/>
            <person name="Hatakeyama M."/>
            <person name="Paape T."/>
            <person name="Ng C.H."/>
            <person name="Ang C.C."/>
            <person name="Tnah L.H."/>
            <person name="Lee C.T."/>
            <person name="Nishiyama T."/>
            <person name="Sese J."/>
            <person name="O'Brien M.J."/>
            <person name="Copetti D."/>
            <person name="Mohd Noor M.I."/>
            <person name="Ong R.C."/>
            <person name="Putra M."/>
            <person name="Sireger I.Z."/>
            <person name="Indrioko S."/>
            <person name="Kosugi Y."/>
            <person name="Izuno A."/>
            <person name="Isagi Y."/>
            <person name="Lee S.L."/>
            <person name="Shimizu K.K."/>
        </authorList>
    </citation>
    <scope>NUCLEOTIDE SEQUENCE [LARGE SCALE GENOMIC DNA]</scope>
    <source>
        <strain evidence="2">214</strain>
    </source>
</reference>
<evidence type="ECO:0000256" key="1">
    <source>
        <dbReference type="SAM" id="MobiDB-lite"/>
    </source>
</evidence>
<evidence type="ECO:0000313" key="3">
    <source>
        <dbReference type="Proteomes" id="UP001054252"/>
    </source>
</evidence>
<evidence type="ECO:0000313" key="2">
    <source>
        <dbReference type="EMBL" id="GKV13508.1"/>
    </source>
</evidence>
<evidence type="ECO:0008006" key="4">
    <source>
        <dbReference type="Google" id="ProtNLM"/>
    </source>
</evidence>
<dbReference type="Pfam" id="PF02992">
    <property type="entry name" value="Transposase_21"/>
    <property type="match status" value="1"/>
</dbReference>
<comment type="caution">
    <text evidence="2">The sequence shown here is derived from an EMBL/GenBank/DDBJ whole genome shotgun (WGS) entry which is preliminary data.</text>
</comment>
<keyword evidence="3" id="KW-1185">Reference proteome</keyword>
<dbReference type="PANTHER" id="PTHR10775">
    <property type="entry name" value="OS08G0208400 PROTEIN"/>
    <property type="match status" value="1"/>
</dbReference>
<dbReference type="AlphaFoldDB" id="A0AAV5JFX4"/>
<gene>
    <name evidence="2" type="ORF">SLEP1_g24508</name>
</gene>
<sequence>MDAYSVWWAHGETLSNNVDPWFATSDVASSSNIEEHRNAEDDFHHMVYDAFCPSENDRHRNEIEFASENVGDAPNNNAQSFYDLLRASTIPLGPASNNQTLLGWKLLSPEDQQKVPSNFYEAKKFMKSLVCGEPRYKRRNSAQTGKKDRPRNSLWYLPIIPRLQRLYMSRKTAEHMIWHLKCRVDSEILIHPAQSNAWKHFDAVHPSFAADLRNIQVGLATDGFNPWGHSSRSYSCWPVFIVVYNLPPEMCMRPEFTFLTLVISGPKSLGKNIDVFLRPLIDDLKWLWSSGVETFDSFRKQNFIMRAMLMWTIMDFPGYGMVSGWSTHGRLSCPYCMEMTCAFYLQNGRKISFFDCQRQFLPASHSYRMDTTHFLKGRFEFGPPPPRLDGHSVRLRVATLPDVLFRNPSVNQTIFGFGETHNSVKRSIFWELSYWEDNLIRHNLDVMHCEKNFFDNIIHTVMDDSSSKDNVKSRIDLPLYCDKEELHLYYDHSGSLCKPNASYELNTDKKRCLCTWLKHVRFPDGFASNIARCVNLAELRLVGLKSHDCHIFMQRLIPIAFHGLLPDSIWGPLTEVLNGHHEGNEVLQYLALGPSWTVNVYRGYYVNGFRFMTQKDEEPPSTQSLEHNSYLASTECVDLHAEGATMVDLNGNANDDVDVDENASEGNDGYETRSDAGGNSEPINFARSRTTSGRRGHHDAVDLDLARDVTPVMNAGHTQSISPQGSVHVAAASSSQKQKERVPRLITTLWKRVYDGDYLTYELFPKHKMVQVWELFKTHYQWAVEDEDAVRKSFLKSMKKGWGDNMKDERDKWRTNDEYRPVWVPEHLWPTLCTYWDFDEFHILSERGKKNQASGERVSHTTGSVSFDVHEERMTKAAGGIRPAHQDLYKETHTLQKGVPQGQEAPWCGDKHKDRHDMYVSECFATYGSDSASWPPRDNDAWVVAVGGCHSNFMPGIDMAKKQAKDREAMQMMRDEIGQVKEQREAIQRMMEEIGRMQAFLSQQFTAFSAYGMCPPSATPSLPHTGQAFPLVGTSFPTAGPSFHANGPSFPHATTMQLPIEPALPMGQMGRQSEAPNTSSPNPLQDEFGYQPRFDADYQGPFGPE</sequence>
<dbReference type="InterPro" id="IPR004242">
    <property type="entry name" value="Transposase_21"/>
</dbReference>
<feature type="compositionally biased region" description="Polar residues" evidence="1">
    <location>
        <begin position="1070"/>
        <end position="1083"/>
    </location>
</feature>
<dbReference type="Pfam" id="PF03004">
    <property type="entry name" value="Transposase_24"/>
    <property type="match status" value="1"/>
</dbReference>
<proteinExistence type="predicted"/>
<name>A0AAV5JFX4_9ROSI</name>